<feature type="transmembrane region" description="Helical" evidence="1">
    <location>
        <begin position="111"/>
        <end position="129"/>
    </location>
</feature>
<feature type="transmembrane region" description="Helical" evidence="1">
    <location>
        <begin position="88"/>
        <end position="105"/>
    </location>
</feature>
<comment type="caution">
    <text evidence="2">The sequence shown here is derived from an EMBL/GenBank/DDBJ whole genome shotgun (WGS) entry which is preliminary data.</text>
</comment>
<accession>A0A2T5BPZ1</accession>
<evidence type="ECO:0000313" key="2">
    <source>
        <dbReference type="EMBL" id="PTN01149.1"/>
    </source>
</evidence>
<keyword evidence="1" id="KW-1133">Transmembrane helix</keyword>
<evidence type="ECO:0000313" key="3">
    <source>
        <dbReference type="Proteomes" id="UP000243859"/>
    </source>
</evidence>
<feature type="transmembrane region" description="Helical" evidence="1">
    <location>
        <begin position="173"/>
        <end position="192"/>
    </location>
</feature>
<proteinExistence type="predicted"/>
<dbReference type="RefSeq" id="WP_242509462.1">
    <property type="nucleotide sequence ID" value="NZ_NHSI01000026.1"/>
</dbReference>
<organism evidence="2 3">
    <name type="scientific">Rhodovulum imhoffii</name>
    <dbReference type="NCBI Taxonomy" id="365340"/>
    <lineage>
        <taxon>Bacteria</taxon>
        <taxon>Pseudomonadati</taxon>
        <taxon>Pseudomonadota</taxon>
        <taxon>Alphaproteobacteria</taxon>
        <taxon>Rhodobacterales</taxon>
        <taxon>Paracoccaceae</taxon>
        <taxon>Rhodovulum</taxon>
    </lineage>
</organism>
<reference evidence="2 3" key="1">
    <citation type="submission" date="2018-04" db="EMBL/GenBank/DDBJ databases">
        <title>Genomic Encyclopedia of Archaeal and Bacterial Type Strains, Phase II (KMG-II): from individual species to whole genera.</title>
        <authorList>
            <person name="Goeker M."/>
        </authorList>
    </citation>
    <scope>NUCLEOTIDE SEQUENCE [LARGE SCALE GENOMIC DNA]</scope>
    <source>
        <strain evidence="2 3">DSM 18064</strain>
    </source>
</reference>
<protein>
    <recommendedName>
        <fullName evidence="4">TspO/MBR related protein</fullName>
    </recommendedName>
</protein>
<evidence type="ECO:0008006" key="4">
    <source>
        <dbReference type="Google" id="ProtNLM"/>
    </source>
</evidence>
<name>A0A2T5BPZ1_9RHOB</name>
<dbReference type="Proteomes" id="UP000243859">
    <property type="component" value="Unassembled WGS sequence"/>
</dbReference>
<feature type="transmembrane region" description="Helical" evidence="1">
    <location>
        <begin position="199"/>
        <end position="215"/>
    </location>
</feature>
<feature type="transmembrane region" description="Helical" evidence="1">
    <location>
        <begin position="221"/>
        <end position="237"/>
    </location>
</feature>
<keyword evidence="1" id="KW-0812">Transmembrane</keyword>
<feature type="transmembrane region" description="Helical" evidence="1">
    <location>
        <begin position="55"/>
        <end position="76"/>
    </location>
</feature>
<gene>
    <name evidence="2" type="ORF">C8N32_11622</name>
</gene>
<keyword evidence="3" id="KW-1185">Reference proteome</keyword>
<feature type="transmembrane region" description="Helical" evidence="1">
    <location>
        <begin position="141"/>
        <end position="161"/>
    </location>
</feature>
<evidence type="ECO:0000256" key="1">
    <source>
        <dbReference type="SAM" id="Phobius"/>
    </source>
</evidence>
<dbReference type="AlphaFoldDB" id="A0A2T5BPZ1"/>
<keyword evidence="1" id="KW-0472">Membrane</keyword>
<dbReference type="PANTHER" id="PTHR33802">
    <property type="entry name" value="SI:CH211-161H7.5-RELATED"/>
    <property type="match status" value="1"/>
</dbReference>
<dbReference type="EMBL" id="QAAA01000016">
    <property type="protein sequence ID" value="PTN01149.1"/>
    <property type="molecule type" value="Genomic_DNA"/>
</dbReference>
<sequence>MSPAQDIDSMRMKAILLVTAAIAFALAPLFSGGLGGFAHDLFPNFRIAPPVQPAGYAFAIWGLIHATLLASALYGLVARSTDRGWNRVRVPLISSLVPGAVWIAVAALSPVWATVLLWWMFAFALLALLQSPAQDRWLLRAPLAIYAGWLTAASWISVGFLGAGYDIGPGKNGWALIALAGVLICAAAIQSVLRRTPEYGLTVIWALLAIVVANTPTHMPLAALATAGIGMMVAVILRRQA</sequence>
<dbReference type="PANTHER" id="PTHR33802:SF1">
    <property type="entry name" value="XK-RELATED PROTEIN"/>
    <property type="match status" value="1"/>
</dbReference>